<evidence type="ECO:0000313" key="1">
    <source>
        <dbReference type="EMBL" id="ASU02428.1"/>
    </source>
</evidence>
<name>A0A2K8H9U4_9CAUD</name>
<protein>
    <submittedName>
        <fullName evidence="1">Uncharacterized protein</fullName>
    </submittedName>
</protein>
<reference evidence="2" key="1">
    <citation type="journal article" date="2018" name="Front. Microbiol.">
        <title>Identification and Characterization of T5-Like Bacteriophages Representing Two Novel Subgroups from Food Products.</title>
        <authorList>
            <person name="Svab D."/>
            <person name="Falgenhauer L."/>
            <person name="Rohde M."/>
            <person name="Szabo J."/>
            <person name="Chakraborty T."/>
            <person name="Toth I."/>
        </authorList>
    </citation>
    <scope>NUCLEOTIDE SEQUENCE [LARGE SCALE GENOMIC DNA]</scope>
</reference>
<proteinExistence type="predicted"/>
<sequence length="90" mass="10424">MKKLVKFKCCGSEHIFTHLREFKMCECGKSGYDAGDGYYARSIGNFDDLEFINLEEVEKPKIYECAQCGEHDECHWECPTCGYDDMCEVD</sequence>
<dbReference type="Proteomes" id="UP000241352">
    <property type="component" value="Segment"/>
</dbReference>
<dbReference type="EMBL" id="MF431736">
    <property type="protein sequence ID" value="ASU02428.1"/>
    <property type="molecule type" value="Genomic_DNA"/>
</dbReference>
<organism evidence="1 2">
    <name type="scientific">Bacteriophage T5-like chee130_1</name>
    <dbReference type="NCBI Taxonomy" id="2024324"/>
    <lineage>
        <taxon>Viruses</taxon>
        <taxon>Duplodnaviria</taxon>
        <taxon>Heunggongvirae</taxon>
        <taxon>Uroviricota</taxon>
        <taxon>Caudoviricetes</taxon>
        <taxon>Demerecviridae</taxon>
        <taxon>Markadamsvirinae</taxon>
        <taxon>Epseptimavirus</taxon>
        <taxon>Epseptimavirus saus132</taxon>
    </lineage>
</organism>
<accession>A0A2K8H9U4</accession>
<evidence type="ECO:0000313" key="2">
    <source>
        <dbReference type="Proteomes" id="UP000241352"/>
    </source>
</evidence>
<gene>
    <name evidence="1" type="ORF">P1301_0065</name>
</gene>